<dbReference type="Pfam" id="PF02794">
    <property type="entry name" value="HlyC"/>
    <property type="match status" value="1"/>
</dbReference>
<comment type="function">
    <text evidence="2">Involved in fatty acylation of protoxin at internal lysine residues, thereby converting it to the active toxin.</text>
</comment>
<dbReference type="OrthoDB" id="8596436at2"/>
<keyword evidence="2" id="KW-0204">Cytolysis</keyword>
<comment type="similarity">
    <text evidence="1 2">Belongs to the RTX toxin acyltransferase family.</text>
</comment>
<dbReference type="GO" id="GO:0005737">
    <property type="term" value="C:cytoplasm"/>
    <property type="evidence" value="ECO:0007669"/>
    <property type="project" value="UniProtKB-SubCell"/>
</dbReference>
<evidence type="ECO:0000313" key="3">
    <source>
        <dbReference type="EMBL" id="KIQ01304.1"/>
    </source>
</evidence>
<dbReference type="Proteomes" id="UP000032068">
    <property type="component" value="Unassembled WGS sequence"/>
</dbReference>
<gene>
    <name evidence="3" type="ORF">RU08_09115</name>
</gene>
<keyword evidence="2 3" id="KW-0012">Acyltransferase</keyword>
<evidence type="ECO:0000313" key="4">
    <source>
        <dbReference type="Proteomes" id="UP000032068"/>
    </source>
</evidence>
<sequence length="172" mass="19477">MRFDTFDITAPAVFDEPWNEASVLGAATWLWMHSEAHRDAPLHSLSRLLLPALKHRQFVLGSENGSPVFYLAWLSLDETTERRYLTHSPIEMNEADWCSGDRLWVNDWVAPFGHTAALSRLLLSRVFPNSCARALYHRGETRGLKVKTFHGIGVIPEQAKAWFAAHPLAIEA</sequence>
<evidence type="ECO:0000256" key="2">
    <source>
        <dbReference type="RuleBase" id="RU368102"/>
    </source>
</evidence>
<keyword evidence="2" id="KW-0963">Cytoplasm</keyword>
<name>A0A0D0KSZ3_9PSED</name>
<keyword evidence="2 3" id="KW-0808">Transferase</keyword>
<proteinExistence type="inferred from homology"/>
<protein>
    <recommendedName>
        <fullName evidence="2">RTX toxin-activating lysine-acyltransferase</fullName>
        <ecNumber evidence="2">2.3.1.-</ecNumber>
    </recommendedName>
</protein>
<dbReference type="GO" id="GO:0009404">
    <property type="term" value="P:toxin metabolic process"/>
    <property type="evidence" value="ECO:0007669"/>
    <property type="project" value="UniProtKB-UniRule"/>
</dbReference>
<dbReference type="EC" id="2.3.1.-" evidence="2"/>
<dbReference type="EMBL" id="JXQW01000023">
    <property type="protein sequence ID" value="KIQ01304.1"/>
    <property type="molecule type" value="Genomic_DNA"/>
</dbReference>
<dbReference type="InterPro" id="IPR003996">
    <property type="entry name" value="RTX_toxin-activating_protC_bac"/>
</dbReference>
<comment type="caution">
    <text evidence="3">The sequence shown here is derived from an EMBL/GenBank/DDBJ whole genome shotgun (WGS) entry which is preliminary data.</text>
</comment>
<dbReference type="RefSeq" id="WP_042553475.1">
    <property type="nucleotide sequence ID" value="NZ_JXQW01000023.1"/>
</dbReference>
<accession>A0A0D0KSZ3</accession>
<dbReference type="PRINTS" id="PR01489">
    <property type="entry name" value="RTXTOXINC"/>
</dbReference>
<reference evidence="3 4" key="1">
    <citation type="submission" date="2014-12" db="EMBL/GenBank/DDBJ databases">
        <title>16Stimator: statistical estimation of ribosomal gene copy numbers from draft genome assemblies.</title>
        <authorList>
            <person name="Perisin M.A."/>
            <person name="Vetter M."/>
            <person name="Gilbert J.A."/>
            <person name="Bergelson J."/>
        </authorList>
    </citation>
    <scope>NUCLEOTIDE SEQUENCE [LARGE SCALE GENOMIC DNA]</scope>
    <source>
        <strain evidence="3 4">MEJ086</strain>
    </source>
</reference>
<evidence type="ECO:0000256" key="1">
    <source>
        <dbReference type="ARBA" id="ARBA00005686"/>
    </source>
</evidence>
<organism evidence="3 4">
    <name type="scientific">Pseudomonas fulva</name>
    <dbReference type="NCBI Taxonomy" id="47880"/>
    <lineage>
        <taxon>Bacteria</taxon>
        <taxon>Pseudomonadati</taxon>
        <taxon>Pseudomonadota</taxon>
        <taxon>Gammaproteobacteria</taxon>
        <taxon>Pseudomonadales</taxon>
        <taxon>Pseudomonadaceae</taxon>
        <taxon>Pseudomonas</taxon>
    </lineage>
</organism>
<comment type="subcellular location">
    <subcellularLocation>
        <location evidence="2">Cytoplasm</location>
    </subcellularLocation>
</comment>
<dbReference type="GO" id="GO:0016746">
    <property type="term" value="F:acyltransferase activity"/>
    <property type="evidence" value="ECO:0007669"/>
    <property type="project" value="UniProtKB-UniRule"/>
</dbReference>
<dbReference type="GO" id="GO:0031640">
    <property type="term" value="P:killing of cells of another organism"/>
    <property type="evidence" value="ECO:0007669"/>
    <property type="project" value="UniProtKB-KW"/>
</dbReference>
<dbReference type="AlphaFoldDB" id="A0A0D0KSZ3"/>